<organism evidence="1 2">
    <name type="scientific">Malus domestica</name>
    <name type="common">Apple</name>
    <name type="synonym">Pyrus malus</name>
    <dbReference type="NCBI Taxonomy" id="3750"/>
    <lineage>
        <taxon>Eukaryota</taxon>
        <taxon>Viridiplantae</taxon>
        <taxon>Streptophyta</taxon>
        <taxon>Embryophyta</taxon>
        <taxon>Tracheophyta</taxon>
        <taxon>Spermatophyta</taxon>
        <taxon>Magnoliopsida</taxon>
        <taxon>eudicotyledons</taxon>
        <taxon>Gunneridae</taxon>
        <taxon>Pentapetalae</taxon>
        <taxon>rosids</taxon>
        <taxon>fabids</taxon>
        <taxon>Rosales</taxon>
        <taxon>Rosaceae</taxon>
        <taxon>Amygdaloideae</taxon>
        <taxon>Maleae</taxon>
        <taxon>Malus</taxon>
    </lineage>
</organism>
<gene>
    <name evidence="1" type="ORF">DVH24_030349</name>
</gene>
<accession>A0A498K2M6</accession>
<dbReference type="EMBL" id="RDQH01000330">
    <property type="protein sequence ID" value="RXI02420.1"/>
    <property type="molecule type" value="Genomic_DNA"/>
</dbReference>
<keyword evidence="2" id="KW-1185">Reference proteome</keyword>
<comment type="caution">
    <text evidence="1">The sequence shown here is derived from an EMBL/GenBank/DDBJ whole genome shotgun (WGS) entry which is preliminary data.</text>
</comment>
<dbReference type="AlphaFoldDB" id="A0A498K2M6"/>
<protein>
    <submittedName>
        <fullName evidence="1">Uncharacterized protein</fullName>
    </submittedName>
</protein>
<sequence length="143" mass="16027">MRNGSRISSGQTIYIRGIAPKLADKTSNNTTPNEKTSDFSVSWRDRRYSGSRYPTVPDTSEAEFNLIKAFDKEGGPIFDSRNMFNPCVKVVYCARHSNADIQPLLPRQGILIVIRIEKRIREGTIGHVVVNNGIPYLVLAESD</sequence>
<evidence type="ECO:0000313" key="1">
    <source>
        <dbReference type="EMBL" id="RXI02420.1"/>
    </source>
</evidence>
<dbReference type="Proteomes" id="UP000290289">
    <property type="component" value="Chromosome 4"/>
</dbReference>
<reference evidence="1 2" key="1">
    <citation type="submission" date="2018-10" db="EMBL/GenBank/DDBJ databases">
        <title>A high-quality apple genome assembly.</title>
        <authorList>
            <person name="Hu J."/>
        </authorList>
    </citation>
    <scope>NUCLEOTIDE SEQUENCE [LARGE SCALE GENOMIC DNA]</scope>
    <source>
        <strain evidence="2">cv. HFTH1</strain>
        <tissue evidence="1">Young leaf</tissue>
    </source>
</reference>
<evidence type="ECO:0000313" key="2">
    <source>
        <dbReference type="Proteomes" id="UP000290289"/>
    </source>
</evidence>
<proteinExistence type="predicted"/>
<name>A0A498K2M6_MALDO</name>